<evidence type="ECO:0000256" key="12">
    <source>
        <dbReference type="SAM" id="Phobius"/>
    </source>
</evidence>
<keyword evidence="4 11" id="KW-0813">Transport</keyword>
<name>A0A2S8GUV6_9BACT</name>
<dbReference type="Pfam" id="PF00482">
    <property type="entry name" value="T2SSF"/>
    <property type="match status" value="2"/>
</dbReference>
<dbReference type="FunFam" id="1.20.81.30:FF:000001">
    <property type="entry name" value="Type II secretion system protein F"/>
    <property type="match status" value="2"/>
</dbReference>
<dbReference type="GO" id="GO:0015628">
    <property type="term" value="P:protein secretion by the type II secretion system"/>
    <property type="evidence" value="ECO:0007669"/>
    <property type="project" value="TreeGrafter"/>
</dbReference>
<dbReference type="Gene3D" id="1.20.81.30">
    <property type="entry name" value="Type II secretion system (T2SS), domain F"/>
    <property type="match status" value="2"/>
</dbReference>
<dbReference type="InterPro" id="IPR003004">
    <property type="entry name" value="GspF/PilC"/>
</dbReference>
<feature type="domain" description="Type II secretion system protein GspF" evidence="13">
    <location>
        <begin position="67"/>
        <end position="189"/>
    </location>
</feature>
<dbReference type="PANTHER" id="PTHR30012:SF0">
    <property type="entry name" value="TYPE II SECRETION SYSTEM PROTEIN F-RELATED"/>
    <property type="match status" value="1"/>
</dbReference>
<evidence type="ECO:0000313" key="15">
    <source>
        <dbReference type="Proteomes" id="UP000237819"/>
    </source>
</evidence>
<evidence type="ECO:0000313" key="14">
    <source>
        <dbReference type="EMBL" id="PQO48209.1"/>
    </source>
</evidence>
<proteinExistence type="inferred from homology"/>
<evidence type="ECO:0000259" key="13">
    <source>
        <dbReference type="Pfam" id="PF00482"/>
    </source>
</evidence>
<feature type="transmembrane region" description="Helical" evidence="12">
    <location>
        <begin position="166"/>
        <end position="188"/>
    </location>
</feature>
<dbReference type="AlphaFoldDB" id="A0A2S8GUV6"/>
<keyword evidence="7 11" id="KW-0812">Transmembrane</keyword>
<evidence type="ECO:0000256" key="6">
    <source>
        <dbReference type="ARBA" id="ARBA00022519"/>
    </source>
</evidence>
<dbReference type="GO" id="GO:0005886">
    <property type="term" value="C:plasma membrane"/>
    <property type="evidence" value="ECO:0007669"/>
    <property type="project" value="UniProtKB-SubCell"/>
</dbReference>
<evidence type="ECO:0000256" key="4">
    <source>
        <dbReference type="ARBA" id="ARBA00022448"/>
    </source>
</evidence>
<dbReference type="PRINTS" id="PR00812">
    <property type="entry name" value="BCTERIALGSPF"/>
</dbReference>
<keyword evidence="8 12" id="KW-1133">Transmembrane helix</keyword>
<gene>
    <name evidence="14" type="ORF">C5Y93_00565</name>
</gene>
<feature type="transmembrane region" description="Helical" evidence="12">
    <location>
        <begin position="372"/>
        <end position="393"/>
    </location>
</feature>
<keyword evidence="5" id="KW-1003">Cell membrane</keyword>
<accession>A0A2S8GUV6</accession>
<comment type="subcellular location">
    <subcellularLocation>
        <location evidence="2">Cell inner membrane</location>
        <topology evidence="2">Multi-pass membrane protein</topology>
    </subcellularLocation>
    <subcellularLocation>
        <location evidence="11">Cell membrane</location>
        <topology evidence="11">Multi-pass membrane protein</topology>
    </subcellularLocation>
</comment>
<dbReference type="PROSITE" id="PS00874">
    <property type="entry name" value="T2SP_F"/>
    <property type="match status" value="1"/>
</dbReference>
<comment type="similarity">
    <text evidence="3 11">Belongs to the GSP F family.</text>
</comment>
<comment type="function">
    <text evidence="1">Component of the type II secretion system inner membrane complex required for the energy-dependent secretion of extracellular factors such as proteases and toxins from the periplasm.</text>
</comment>
<dbReference type="PANTHER" id="PTHR30012">
    <property type="entry name" value="GENERAL SECRETION PATHWAY PROTEIN"/>
    <property type="match status" value="1"/>
</dbReference>
<keyword evidence="6" id="KW-0997">Cell inner membrane</keyword>
<comment type="caution">
    <text evidence="14">The sequence shown here is derived from an EMBL/GenBank/DDBJ whole genome shotgun (WGS) entry which is preliminary data.</text>
</comment>
<keyword evidence="9 12" id="KW-0472">Membrane</keyword>
<dbReference type="InterPro" id="IPR001992">
    <property type="entry name" value="T2SS_GspF/T4SS_PilC_CS"/>
</dbReference>
<feature type="transmembrane region" description="Helical" evidence="12">
    <location>
        <begin position="219"/>
        <end position="237"/>
    </location>
</feature>
<dbReference type="EMBL" id="PUHZ01000001">
    <property type="protein sequence ID" value="PQO48209.1"/>
    <property type="molecule type" value="Genomic_DNA"/>
</dbReference>
<organism evidence="14 15">
    <name type="scientific">Blastopirellula marina</name>
    <dbReference type="NCBI Taxonomy" id="124"/>
    <lineage>
        <taxon>Bacteria</taxon>
        <taxon>Pseudomonadati</taxon>
        <taxon>Planctomycetota</taxon>
        <taxon>Planctomycetia</taxon>
        <taxon>Pirellulales</taxon>
        <taxon>Pirellulaceae</taxon>
        <taxon>Blastopirellula</taxon>
    </lineage>
</organism>
<feature type="domain" description="Type II secretion system protein GspF" evidence="13">
    <location>
        <begin position="270"/>
        <end position="391"/>
    </location>
</feature>
<evidence type="ECO:0000256" key="5">
    <source>
        <dbReference type="ARBA" id="ARBA00022475"/>
    </source>
</evidence>
<evidence type="ECO:0000256" key="3">
    <source>
        <dbReference type="ARBA" id="ARBA00005745"/>
    </source>
</evidence>
<evidence type="ECO:0000256" key="1">
    <source>
        <dbReference type="ARBA" id="ARBA00002684"/>
    </source>
</evidence>
<evidence type="ECO:0000256" key="8">
    <source>
        <dbReference type="ARBA" id="ARBA00022989"/>
    </source>
</evidence>
<dbReference type="InterPro" id="IPR018076">
    <property type="entry name" value="T2SS_GspF_dom"/>
</dbReference>
<dbReference type="OrthoDB" id="9805682at2"/>
<evidence type="ECO:0000256" key="10">
    <source>
        <dbReference type="ARBA" id="ARBA00030750"/>
    </source>
</evidence>
<evidence type="ECO:0000256" key="7">
    <source>
        <dbReference type="ARBA" id="ARBA00022692"/>
    </source>
</evidence>
<dbReference type="Proteomes" id="UP000237819">
    <property type="component" value="Unassembled WGS sequence"/>
</dbReference>
<reference evidence="14 15" key="1">
    <citation type="submission" date="2018-02" db="EMBL/GenBank/DDBJ databases">
        <title>Comparative genomes isolates from brazilian mangrove.</title>
        <authorList>
            <person name="Araujo J.E."/>
            <person name="Taketani R.G."/>
            <person name="Silva M.C.P."/>
            <person name="Loureco M.V."/>
            <person name="Andreote F.D."/>
        </authorList>
    </citation>
    <scope>NUCLEOTIDE SEQUENCE [LARGE SCALE GENOMIC DNA]</scope>
    <source>
        <strain evidence="14 15">Nap-Phe MGV</strain>
    </source>
</reference>
<evidence type="ECO:0000256" key="9">
    <source>
        <dbReference type="ARBA" id="ARBA00023136"/>
    </source>
</evidence>
<sequence>MQTFAYQAKDQLGNLLDSSIEAESEDEARALLTGDGLQVVSIEEEAGLNFSLGGGGRISRNDIIYMTSQLSVMIETGINLSAALAGIASQEKNPALKTLILDLKHDIDGGEDFSAVLSRRPKYFDQTYVALIRASEQTGMMGEMLEKIALYLRKEAETRGKIRAALAYPMVMICLACGVTIFLLTFVLPKFEPLFNRKGVKLPSTTVMMMKSSDFLLNYWQFWGPALIALLIGFLLFRRSEPGRRFLDSAKLNLPIVGSMIKKVAIARSLNTLGTLVRSDVPMLQSLELTALVCNNTQYSQLWRSVIDSVTSGSQIHEVLRKSPLIPSTIVQMIAAGEETGRLDDVLEKVSAHYEHDVDLSIKTTTSLIEPIMIAVMGVVVGGIALSLLMPIFQLSRNV</sequence>
<dbReference type="InterPro" id="IPR042094">
    <property type="entry name" value="T2SS_GspF_sf"/>
</dbReference>
<dbReference type="RefSeq" id="WP_105333440.1">
    <property type="nucleotide sequence ID" value="NZ_PUHZ01000001.1"/>
</dbReference>
<evidence type="ECO:0000256" key="2">
    <source>
        <dbReference type="ARBA" id="ARBA00004429"/>
    </source>
</evidence>
<protein>
    <recommendedName>
        <fullName evidence="10">General secretion pathway protein F</fullName>
    </recommendedName>
</protein>
<evidence type="ECO:0000256" key="11">
    <source>
        <dbReference type="RuleBase" id="RU003923"/>
    </source>
</evidence>